<name>A0A835RJW8_VANPL</name>
<evidence type="ECO:0000313" key="3">
    <source>
        <dbReference type="EMBL" id="KAG0490349.1"/>
    </source>
</evidence>
<dbReference type="Pfam" id="PF08458">
    <property type="entry name" value="PH_2"/>
    <property type="match status" value="1"/>
</dbReference>
<dbReference type="AlphaFoldDB" id="A0A835RJW8"/>
<dbReference type="GO" id="GO:0010087">
    <property type="term" value="P:phloem or xylem histogenesis"/>
    <property type="evidence" value="ECO:0007669"/>
    <property type="project" value="TreeGrafter"/>
</dbReference>
<accession>A0A835RJW8</accession>
<dbReference type="GO" id="GO:0009734">
    <property type="term" value="P:auxin-activated signaling pathway"/>
    <property type="evidence" value="ECO:0007669"/>
    <property type="project" value="TreeGrafter"/>
</dbReference>
<dbReference type="OrthoDB" id="1897931at2759"/>
<dbReference type="InterPro" id="IPR008546">
    <property type="entry name" value="VAN3-bd-like_auxin_canal"/>
</dbReference>
<sequence length="441" mass="48216">MALFFANRKRSKRSLCLENRTHLEEEPEEKMEVAVHLPAIPPPQTPHEPMEFLSRSWSVSASEITLALLAGTKKRNLVVDRLPDFIASESVVVHHVSSRSISCDRFITNNRIKSRDLNQQNLPQMPGGATNPASYQIGAGEFRRFRQKELRWAKARSKETERAEKARIHAAVSVAGVAAAIASAASCVSLENPESKMDAALASATQLLASHCVEIAEMTGARHLQLAEAVRSAVNVRTSGDLLTLTAAAATGLKHISELLLSHANAKVDPEIIIFTALRGAVTLKQRVQRETRNKSAAVLPYEKASFGIPEIWCKEGELLTRNRKGILQSKWVSLYINKKSQLIVKVKSKHIGGALSKRKKSVVYGVDDEAPAWLANEANINEGKGCTFGLRTAQGIMSFECDDCASKQKWVDGVQSLLLQVGGDDGVERIDGSMALLRVG</sequence>
<reference evidence="3 4" key="1">
    <citation type="journal article" date="2020" name="Nat. Food">
        <title>A phased Vanilla planifolia genome enables genetic improvement of flavour and production.</title>
        <authorList>
            <person name="Hasing T."/>
            <person name="Tang H."/>
            <person name="Brym M."/>
            <person name="Khazi F."/>
            <person name="Huang T."/>
            <person name="Chambers A.H."/>
        </authorList>
    </citation>
    <scope>NUCLEOTIDE SEQUENCE [LARGE SCALE GENOMIC DNA]</scope>
    <source>
        <tissue evidence="3">Leaf</tissue>
    </source>
</reference>
<protein>
    <recommendedName>
        <fullName evidence="5">VAN3-binding protein</fullName>
    </recommendedName>
</protein>
<dbReference type="PANTHER" id="PTHR31351">
    <property type="entry name" value="EXPRESSED PROTEIN"/>
    <property type="match status" value="1"/>
</dbReference>
<dbReference type="GO" id="GO:0010305">
    <property type="term" value="P:leaf vascular tissue pattern formation"/>
    <property type="evidence" value="ECO:0007669"/>
    <property type="project" value="TreeGrafter"/>
</dbReference>
<dbReference type="Pfam" id="PF05703">
    <property type="entry name" value="Auxin_canalis"/>
    <property type="match status" value="1"/>
</dbReference>
<comment type="caution">
    <text evidence="3">The sequence shown here is derived from an EMBL/GenBank/DDBJ whole genome shotgun (WGS) entry which is preliminary data.</text>
</comment>
<feature type="domain" description="VAN3-binding protein-like auxin canalisation" evidence="1">
    <location>
        <begin position="43"/>
        <end position="257"/>
    </location>
</feature>
<proteinExistence type="predicted"/>
<evidence type="ECO:0008006" key="5">
    <source>
        <dbReference type="Google" id="ProtNLM"/>
    </source>
</evidence>
<evidence type="ECO:0000313" key="4">
    <source>
        <dbReference type="Proteomes" id="UP000639772"/>
    </source>
</evidence>
<evidence type="ECO:0000259" key="2">
    <source>
        <dbReference type="Pfam" id="PF08458"/>
    </source>
</evidence>
<feature type="domain" description="Pleckstrin-like plant" evidence="2">
    <location>
        <begin position="318"/>
        <end position="421"/>
    </location>
</feature>
<dbReference type="InterPro" id="IPR040269">
    <property type="entry name" value="VAB"/>
</dbReference>
<dbReference type="InterPro" id="IPR013666">
    <property type="entry name" value="PH_pln"/>
</dbReference>
<dbReference type="EMBL" id="JADCNM010000003">
    <property type="protein sequence ID" value="KAG0490349.1"/>
    <property type="molecule type" value="Genomic_DNA"/>
</dbReference>
<dbReference type="Proteomes" id="UP000639772">
    <property type="component" value="Chromosome 3"/>
</dbReference>
<organism evidence="3 4">
    <name type="scientific">Vanilla planifolia</name>
    <name type="common">Vanilla</name>
    <dbReference type="NCBI Taxonomy" id="51239"/>
    <lineage>
        <taxon>Eukaryota</taxon>
        <taxon>Viridiplantae</taxon>
        <taxon>Streptophyta</taxon>
        <taxon>Embryophyta</taxon>
        <taxon>Tracheophyta</taxon>
        <taxon>Spermatophyta</taxon>
        <taxon>Magnoliopsida</taxon>
        <taxon>Liliopsida</taxon>
        <taxon>Asparagales</taxon>
        <taxon>Orchidaceae</taxon>
        <taxon>Vanilloideae</taxon>
        <taxon>Vanilleae</taxon>
        <taxon>Vanilla</taxon>
    </lineage>
</organism>
<dbReference type="PANTHER" id="PTHR31351:SF24">
    <property type="entry name" value="VAN3-BINDING PROTEIN-LIKE"/>
    <property type="match status" value="1"/>
</dbReference>
<gene>
    <name evidence="3" type="ORF">HPP92_007212</name>
</gene>
<evidence type="ECO:0000259" key="1">
    <source>
        <dbReference type="Pfam" id="PF05703"/>
    </source>
</evidence>